<protein>
    <submittedName>
        <fullName evidence="2">Uncharacterized protein</fullName>
    </submittedName>
</protein>
<dbReference type="Proteomes" id="UP000018852">
    <property type="component" value="Unassembled WGS sequence"/>
</dbReference>
<feature type="non-terminal residue" evidence="2">
    <location>
        <position position="52"/>
    </location>
</feature>
<feature type="region of interest" description="Disordered" evidence="1">
    <location>
        <begin position="1"/>
        <end position="52"/>
    </location>
</feature>
<reference evidence="2 3" key="1">
    <citation type="submission" date="2013-12" db="EMBL/GenBank/DDBJ databases">
        <title>A Varibaculum cambriense genome reconstructed from a premature infant gut community with otherwise low bacterial novelty that shifts toward anaerobic metabolism during the third week of life.</title>
        <authorList>
            <person name="Brown C.T."/>
            <person name="Sharon I."/>
            <person name="Thomas B.C."/>
            <person name="Castelle C.J."/>
            <person name="Morowitz M.J."/>
            <person name="Banfield J.F."/>
        </authorList>
    </citation>
    <scope>NUCLEOTIDE SEQUENCE [LARGE SCALE GENOMIC DNA]</scope>
    <source>
        <strain evidence="3">DORA_12</strain>
    </source>
</reference>
<feature type="compositionally biased region" description="Basic and acidic residues" evidence="1">
    <location>
        <begin position="1"/>
        <end position="17"/>
    </location>
</feature>
<accession>W1VI85</accession>
<evidence type="ECO:0000256" key="1">
    <source>
        <dbReference type="SAM" id="MobiDB-lite"/>
    </source>
</evidence>
<gene>
    <name evidence="2" type="ORF">Q605_AUC00794G0001</name>
</gene>
<dbReference type="EMBL" id="AZLV01000794">
    <property type="protein sequence ID" value="ETJ03764.1"/>
    <property type="molecule type" value="Genomic_DNA"/>
</dbReference>
<organism evidence="2 3">
    <name type="scientific">Actinomyces urogenitalis DORA_12</name>
    <dbReference type="NCBI Taxonomy" id="1403939"/>
    <lineage>
        <taxon>Bacteria</taxon>
        <taxon>Bacillati</taxon>
        <taxon>Actinomycetota</taxon>
        <taxon>Actinomycetes</taxon>
        <taxon>Actinomycetales</taxon>
        <taxon>Actinomycetaceae</taxon>
        <taxon>Actinomyces</taxon>
    </lineage>
</organism>
<name>W1VI85_9ACTO</name>
<proteinExistence type="predicted"/>
<evidence type="ECO:0000313" key="2">
    <source>
        <dbReference type="EMBL" id="ETJ03764.1"/>
    </source>
</evidence>
<evidence type="ECO:0000313" key="3">
    <source>
        <dbReference type="Proteomes" id="UP000018852"/>
    </source>
</evidence>
<sequence length="52" mass="5858">MAPVRRERDLDRPRTGDGDTDGVGLERAPRQDDVVPLVTHGVQQVLDERHRA</sequence>
<dbReference type="AlphaFoldDB" id="W1VI85"/>
<comment type="caution">
    <text evidence="2">The sequence shown here is derived from an EMBL/GenBank/DDBJ whole genome shotgun (WGS) entry which is preliminary data.</text>
</comment>